<gene>
    <name evidence="2" type="ORF">AQJ66_03450</name>
</gene>
<dbReference type="OrthoDB" id="4317542at2"/>
<protein>
    <submittedName>
        <fullName evidence="2">Uncharacterized protein</fullName>
    </submittedName>
</protein>
<feature type="transmembrane region" description="Helical" evidence="1">
    <location>
        <begin position="70"/>
        <end position="93"/>
    </location>
</feature>
<evidence type="ECO:0000256" key="1">
    <source>
        <dbReference type="SAM" id="Phobius"/>
    </source>
</evidence>
<feature type="transmembrane region" description="Helical" evidence="1">
    <location>
        <begin position="132"/>
        <end position="154"/>
    </location>
</feature>
<keyword evidence="1" id="KW-0812">Transmembrane</keyword>
<comment type="caution">
    <text evidence="2">The sequence shown here is derived from an EMBL/GenBank/DDBJ whole genome shotgun (WGS) entry which is preliminary data.</text>
</comment>
<dbReference type="AlphaFoldDB" id="A0A101TC35"/>
<dbReference type="Proteomes" id="UP000053024">
    <property type="component" value="Unassembled WGS sequence"/>
</dbReference>
<evidence type="ECO:0000313" key="2">
    <source>
        <dbReference type="EMBL" id="KUN89673.1"/>
    </source>
</evidence>
<proteinExistence type="predicted"/>
<dbReference type="RefSeq" id="WP_061916092.1">
    <property type="nucleotide sequence ID" value="NZ_JBEYBH010000009.1"/>
</dbReference>
<feature type="transmembrane region" description="Helical" evidence="1">
    <location>
        <begin position="40"/>
        <end position="64"/>
    </location>
</feature>
<keyword evidence="1" id="KW-0472">Membrane</keyword>
<keyword evidence="1" id="KW-1133">Transmembrane helix</keyword>
<dbReference type="STRING" id="285568.AQJ66_03450"/>
<dbReference type="EMBL" id="LMWX01000004">
    <property type="protein sequence ID" value="KUN89673.1"/>
    <property type="molecule type" value="Genomic_DNA"/>
</dbReference>
<sequence>MASRASSEAPSAGTPVPVPSLPGLGTTWYRRGTRYWLRRAWTTVVMLLAVGMLCFMALAFYSGFRSEMPPAVRTVCDAAQVAGSCVTVAWGWVVQRRDHRRKLLDPPTPAEFRRARRAEVRRSGRFAYAGRGLLVLAAPVLPAFAAWCVGWFAAALTVREYPSEVGARRWLEAHTGQSGTS</sequence>
<reference evidence="2 3" key="1">
    <citation type="submission" date="2015-10" db="EMBL/GenBank/DDBJ databases">
        <title>Draft genome sequence of Streptomyces bungoensis DSM 41781, type strain for the species Streptomyces bungoensis.</title>
        <authorList>
            <person name="Ruckert C."/>
            <person name="Winkler A."/>
            <person name="Kalinowski J."/>
            <person name="Kampfer P."/>
            <person name="Glaeser S."/>
        </authorList>
    </citation>
    <scope>NUCLEOTIDE SEQUENCE [LARGE SCALE GENOMIC DNA]</scope>
    <source>
        <strain evidence="2 3">DSM 41781</strain>
    </source>
</reference>
<name>A0A101TC35_9ACTN</name>
<organism evidence="2 3">
    <name type="scientific">Streptomyces bungoensis</name>
    <dbReference type="NCBI Taxonomy" id="285568"/>
    <lineage>
        <taxon>Bacteria</taxon>
        <taxon>Bacillati</taxon>
        <taxon>Actinomycetota</taxon>
        <taxon>Actinomycetes</taxon>
        <taxon>Kitasatosporales</taxon>
        <taxon>Streptomycetaceae</taxon>
        <taxon>Streptomyces</taxon>
    </lineage>
</organism>
<keyword evidence="3" id="KW-1185">Reference proteome</keyword>
<evidence type="ECO:0000313" key="3">
    <source>
        <dbReference type="Proteomes" id="UP000053024"/>
    </source>
</evidence>
<accession>A0A101TC35</accession>